<comment type="caution">
    <text evidence="3">The sequence shown here is derived from an EMBL/GenBank/DDBJ whole genome shotgun (WGS) entry which is preliminary data.</text>
</comment>
<keyword evidence="2" id="KW-0472">Membrane</keyword>
<feature type="region of interest" description="Disordered" evidence="1">
    <location>
        <begin position="83"/>
        <end position="140"/>
    </location>
</feature>
<keyword evidence="2" id="KW-1133">Transmembrane helix</keyword>
<organism evidence="3 4">
    <name type="scientific">Monilinia fructicola</name>
    <name type="common">Brown rot fungus</name>
    <name type="synonym">Ciboria fructicola</name>
    <dbReference type="NCBI Taxonomy" id="38448"/>
    <lineage>
        <taxon>Eukaryota</taxon>
        <taxon>Fungi</taxon>
        <taxon>Dikarya</taxon>
        <taxon>Ascomycota</taxon>
        <taxon>Pezizomycotina</taxon>
        <taxon>Leotiomycetes</taxon>
        <taxon>Helotiales</taxon>
        <taxon>Sclerotiniaceae</taxon>
        <taxon>Monilinia</taxon>
    </lineage>
</organism>
<name>A0A5M9JGF3_MONFR</name>
<keyword evidence="4" id="KW-1185">Reference proteome</keyword>
<evidence type="ECO:0000313" key="4">
    <source>
        <dbReference type="Proteomes" id="UP000322873"/>
    </source>
</evidence>
<feature type="compositionally biased region" description="Basic and acidic residues" evidence="1">
    <location>
        <begin position="127"/>
        <end position="140"/>
    </location>
</feature>
<dbReference type="VEuPathDB" id="FungiDB:MFRU_010g01280"/>
<reference evidence="3 4" key="1">
    <citation type="submission" date="2019-06" db="EMBL/GenBank/DDBJ databases">
        <title>Genome Sequence of the Brown Rot Fungal Pathogen Monilinia fructicola.</title>
        <authorList>
            <person name="De Miccolis Angelini R.M."/>
            <person name="Landi L."/>
            <person name="Abate D."/>
            <person name="Pollastro S."/>
            <person name="Romanazzi G."/>
            <person name="Faretra F."/>
        </authorList>
    </citation>
    <scope>NUCLEOTIDE SEQUENCE [LARGE SCALE GENOMIC DNA]</scope>
    <source>
        <strain evidence="3 4">Mfrc123</strain>
    </source>
</reference>
<sequence length="197" mass="21835">MLLTSGQVSVAISSFIVFFFTTALFLSGYVLQQQTVRDLREAIKPQFQAKLWEEREGGGFSAEEVRGRGGLEEDAKVEIKRDMEAGAGVGGGRKKVKKARGGGNMEWSEVEERVSEAQKESAAGDEMETKSIDDAESVESERAIKVPEKPMSLVSTVPWIWLNCFPSKLRNLATRLPFHPFVNCYAHDLGSVCYIPN</sequence>
<evidence type="ECO:0000256" key="2">
    <source>
        <dbReference type="SAM" id="Phobius"/>
    </source>
</evidence>
<accession>A0A5M9JGF3</accession>
<proteinExistence type="predicted"/>
<dbReference type="EMBL" id="VICG01000010">
    <property type="protein sequence ID" value="KAA8567740.1"/>
    <property type="molecule type" value="Genomic_DNA"/>
</dbReference>
<evidence type="ECO:0000256" key="1">
    <source>
        <dbReference type="SAM" id="MobiDB-lite"/>
    </source>
</evidence>
<feature type="compositionally biased region" description="Basic and acidic residues" evidence="1">
    <location>
        <begin position="110"/>
        <end position="119"/>
    </location>
</feature>
<feature type="transmembrane region" description="Helical" evidence="2">
    <location>
        <begin position="12"/>
        <end position="31"/>
    </location>
</feature>
<keyword evidence="2" id="KW-0812">Transmembrane</keyword>
<gene>
    <name evidence="3" type="ORF">EYC84_008211</name>
</gene>
<dbReference type="AlphaFoldDB" id="A0A5M9JGF3"/>
<protein>
    <submittedName>
        <fullName evidence="3">Uncharacterized protein</fullName>
    </submittedName>
</protein>
<dbReference type="Proteomes" id="UP000322873">
    <property type="component" value="Unassembled WGS sequence"/>
</dbReference>
<evidence type="ECO:0000313" key="3">
    <source>
        <dbReference type="EMBL" id="KAA8567740.1"/>
    </source>
</evidence>